<name>A0A6J5L6A8_9CAUD</name>
<accession>A0A6J5L6A8</accession>
<organism evidence="1">
    <name type="scientific">uncultured Caudovirales phage</name>
    <dbReference type="NCBI Taxonomy" id="2100421"/>
    <lineage>
        <taxon>Viruses</taxon>
        <taxon>Duplodnaviria</taxon>
        <taxon>Heunggongvirae</taxon>
        <taxon>Uroviricota</taxon>
        <taxon>Caudoviricetes</taxon>
        <taxon>Peduoviridae</taxon>
        <taxon>Maltschvirus</taxon>
        <taxon>Maltschvirus maltsch</taxon>
    </lineage>
</organism>
<evidence type="ECO:0000313" key="1">
    <source>
        <dbReference type="EMBL" id="CAB4127429.1"/>
    </source>
</evidence>
<sequence>MNYEIDQQHLTCGCLFGRVTGDGSAWELVRPCDKHPKEFPIRPTTIDNDSLVFALTLHNSHPLRTTFPENTYLVIMGDETSNIKEEEALSYKELLESGNAGESRTYVVFTNAPHSIVTNAEIATMRRMKEKK</sequence>
<gene>
    <name evidence="1" type="ORF">UFOVP75_192</name>
</gene>
<dbReference type="EMBL" id="LR796209">
    <property type="protein sequence ID" value="CAB4127429.1"/>
    <property type="molecule type" value="Genomic_DNA"/>
</dbReference>
<protein>
    <submittedName>
        <fullName evidence="1">Uncharacterized protein</fullName>
    </submittedName>
</protein>
<reference evidence="1" key="1">
    <citation type="submission" date="2020-04" db="EMBL/GenBank/DDBJ databases">
        <authorList>
            <person name="Chiriac C."/>
            <person name="Salcher M."/>
            <person name="Ghai R."/>
            <person name="Kavagutti S V."/>
        </authorList>
    </citation>
    <scope>NUCLEOTIDE SEQUENCE</scope>
</reference>
<proteinExistence type="predicted"/>